<organism evidence="2 3">
    <name type="scientific">Bemisia tabaci</name>
    <name type="common">Sweetpotato whitefly</name>
    <name type="synonym">Aleurodes tabaci</name>
    <dbReference type="NCBI Taxonomy" id="7038"/>
    <lineage>
        <taxon>Eukaryota</taxon>
        <taxon>Metazoa</taxon>
        <taxon>Ecdysozoa</taxon>
        <taxon>Arthropoda</taxon>
        <taxon>Hexapoda</taxon>
        <taxon>Insecta</taxon>
        <taxon>Pterygota</taxon>
        <taxon>Neoptera</taxon>
        <taxon>Paraneoptera</taxon>
        <taxon>Hemiptera</taxon>
        <taxon>Sternorrhyncha</taxon>
        <taxon>Aleyrodoidea</taxon>
        <taxon>Aleyrodidae</taxon>
        <taxon>Aleyrodinae</taxon>
        <taxon>Bemisia</taxon>
    </lineage>
</organism>
<proteinExistence type="predicted"/>
<reference evidence="2" key="1">
    <citation type="submission" date="2021-12" db="EMBL/GenBank/DDBJ databases">
        <authorList>
            <person name="King R."/>
        </authorList>
    </citation>
    <scope>NUCLEOTIDE SEQUENCE</scope>
</reference>
<dbReference type="EMBL" id="OU963863">
    <property type="protein sequence ID" value="CAH0765130.1"/>
    <property type="molecule type" value="Genomic_DNA"/>
</dbReference>
<evidence type="ECO:0000313" key="2">
    <source>
        <dbReference type="EMBL" id="CAH0765130.1"/>
    </source>
</evidence>
<evidence type="ECO:0000313" key="3">
    <source>
        <dbReference type="Proteomes" id="UP001152759"/>
    </source>
</evidence>
<feature type="signal peptide" evidence="1">
    <location>
        <begin position="1"/>
        <end position="19"/>
    </location>
</feature>
<dbReference type="AlphaFoldDB" id="A0A9P0C8G4"/>
<keyword evidence="3" id="KW-1185">Reference proteome</keyword>
<accession>A0A9P0C8G4</accession>
<name>A0A9P0C8G4_BEMTA</name>
<dbReference type="Proteomes" id="UP001152759">
    <property type="component" value="Chromosome 2"/>
</dbReference>
<protein>
    <submittedName>
        <fullName evidence="2">Uncharacterized protein</fullName>
    </submittedName>
</protein>
<keyword evidence="1" id="KW-0732">Signal</keyword>
<feature type="chain" id="PRO_5040289735" evidence="1">
    <location>
        <begin position="20"/>
        <end position="92"/>
    </location>
</feature>
<sequence length="92" mass="10069">MNWLAIVVALWLSLVTVMSAPAPTWWDELFNPSRGYGGNGGYGSRSGGEFNQYPARQGRSGKEKYNALCKVLNPDPYAFPGKIPYPAAPFCP</sequence>
<evidence type="ECO:0000256" key="1">
    <source>
        <dbReference type="SAM" id="SignalP"/>
    </source>
</evidence>
<gene>
    <name evidence="2" type="ORF">BEMITA_LOCUS3395</name>
</gene>